<evidence type="ECO:0000313" key="7">
    <source>
        <dbReference type="Proteomes" id="UP001500957"/>
    </source>
</evidence>
<feature type="region of interest" description="Disordered" evidence="3">
    <location>
        <begin position="349"/>
        <end position="383"/>
    </location>
</feature>
<dbReference type="InterPro" id="IPR000873">
    <property type="entry name" value="AMP-dep_synth/lig_dom"/>
</dbReference>
<comment type="similarity">
    <text evidence="1">Belongs to the ATP-dependent AMP-binding enzyme family.</text>
</comment>
<evidence type="ECO:0000259" key="5">
    <source>
        <dbReference type="Pfam" id="PF13193"/>
    </source>
</evidence>
<evidence type="ECO:0000259" key="4">
    <source>
        <dbReference type="Pfam" id="PF00501"/>
    </source>
</evidence>
<sequence length="507" mass="53439">MSTRNAGGSLARLLAWRRDEAPDAGFVLVEDDGPWTYRQLAAGAARVAAGLDAVRPGDRVVLRIGNDERFLAAASAIWSREAAVVPMHPAAPPEEVARVVATLGVTAVVLDPDDPAGGQLEVPVVPFARIPRTDPGAEAAEYTAPTRDVGAEPALVLLTSGTTGAPKGVVLTHDNAWSNVRATVSAFRSDTSLSPLADESKPPNLIANPLSHTAGVVRLIFALYVGRRIALLRKFDGRAAKRLIDAHGIDNLTLNPTMLRLLLDALEPGEDLGRVKYVGSGTAPLPPPLREEFEARFGVPVLQAYGQTEAFGGIAVESAKDVLAGRRRPGSVGRPLPGVEVRIVRADGTEAGPGEQGEIRARSRSTTSGYLGAEPGASPLDDDGWLRTGDLGHLDDDGYLYITGRLKNTIICGGFNVIPEEVEAALAEDPRVREASVVGLPDDKLGEIPVAVVETTATAEEVLAAVAPRLAPYKRPRHVLVVPALPKVANGKVDRPAVRALAEKAAR</sequence>
<feature type="domain" description="AMP-binding enzyme C-terminal" evidence="5">
    <location>
        <begin position="421"/>
        <end position="492"/>
    </location>
</feature>
<dbReference type="PANTHER" id="PTHR43201">
    <property type="entry name" value="ACYL-COA SYNTHETASE"/>
    <property type="match status" value="1"/>
</dbReference>
<reference evidence="6 7" key="1">
    <citation type="journal article" date="2019" name="Int. J. Syst. Evol. Microbiol.">
        <title>The Global Catalogue of Microorganisms (GCM) 10K type strain sequencing project: providing services to taxonomists for standard genome sequencing and annotation.</title>
        <authorList>
            <consortium name="The Broad Institute Genomics Platform"/>
            <consortium name="The Broad Institute Genome Sequencing Center for Infectious Disease"/>
            <person name="Wu L."/>
            <person name="Ma J."/>
        </authorList>
    </citation>
    <scope>NUCLEOTIDE SEQUENCE [LARGE SCALE GENOMIC DNA]</scope>
    <source>
        <strain evidence="6 7">JCM 10671</strain>
    </source>
</reference>
<dbReference type="SUPFAM" id="SSF56801">
    <property type="entry name" value="Acetyl-CoA synthetase-like"/>
    <property type="match status" value="1"/>
</dbReference>
<keyword evidence="7" id="KW-1185">Reference proteome</keyword>
<dbReference type="InterPro" id="IPR025110">
    <property type="entry name" value="AMP-bd_C"/>
</dbReference>
<dbReference type="InterPro" id="IPR042099">
    <property type="entry name" value="ANL_N_sf"/>
</dbReference>
<dbReference type="Gene3D" id="3.30.300.30">
    <property type="match status" value="1"/>
</dbReference>
<dbReference type="EMBL" id="BAAAHE010000014">
    <property type="protein sequence ID" value="GAA0617858.1"/>
    <property type="molecule type" value="Genomic_DNA"/>
</dbReference>
<evidence type="ECO:0000256" key="2">
    <source>
        <dbReference type="ARBA" id="ARBA00022598"/>
    </source>
</evidence>
<dbReference type="Gene3D" id="3.40.50.12780">
    <property type="entry name" value="N-terminal domain of ligase-like"/>
    <property type="match status" value="1"/>
</dbReference>
<evidence type="ECO:0000256" key="3">
    <source>
        <dbReference type="SAM" id="MobiDB-lite"/>
    </source>
</evidence>
<dbReference type="InterPro" id="IPR020845">
    <property type="entry name" value="AMP-binding_CS"/>
</dbReference>
<dbReference type="PROSITE" id="PS00455">
    <property type="entry name" value="AMP_BINDING"/>
    <property type="match status" value="1"/>
</dbReference>
<evidence type="ECO:0000256" key="1">
    <source>
        <dbReference type="ARBA" id="ARBA00006432"/>
    </source>
</evidence>
<accession>A0ABN1GSA1</accession>
<dbReference type="PANTHER" id="PTHR43201:SF5">
    <property type="entry name" value="MEDIUM-CHAIN ACYL-COA LIGASE ACSF2, MITOCHONDRIAL"/>
    <property type="match status" value="1"/>
</dbReference>
<dbReference type="Pfam" id="PF00501">
    <property type="entry name" value="AMP-binding"/>
    <property type="match status" value="1"/>
</dbReference>
<dbReference type="Pfam" id="PF13193">
    <property type="entry name" value="AMP-binding_C"/>
    <property type="match status" value="1"/>
</dbReference>
<gene>
    <name evidence="6" type="ORF">GCM10009547_20200</name>
</gene>
<dbReference type="InterPro" id="IPR045851">
    <property type="entry name" value="AMP-bd_C_sf"/>
</dbReference>
<dbReference type="Proteomes" id="UP001500957">
    <property type="component" value="Unassembled WGS sequence"/>
</dbReference>
<dbReference type="CDD" id="cd04433">
    <property type="entry name" value="AFD_class_I"/>
    <property type="match status" value="1"/>
</dbReference>
<protein>
    <submittedName>
        <fullName evidence="6">Uncharacterized protein</fullName>
    </submittedName>
</protein>
<feature type="domain" description="AMP-dependent synthetase/ligase" evidence="4">
    <location>
        <begin position="21"/>
        <end position="371"/>
    </location>
</feature>
<comment type="caution">
    <text evidence="6">The sequence shown here is derived from an EMBL/GenBank/DDBJ whole genome shotgun (WGS) entry which is preliminary data.</text>
</comment>
<keyword evidence="2" id="KW-0436">Ligase</keyword>
<evidence type="ECO:0000313" key="6">
    <source>
        <dbReference type="EMBL" id="GAA0617858.1"/>
    </source>
</evidence>
<proteinExistence type="inferred from homology"/>
<name>A0ABN1GSA1_9ACTN</name>
<dbReference type="RefSeq" id="WP_344604234.1">
    <property type="nucleotide sequence ID" value="NZ_BAAAHE010000014.1"/>
</dbReference>
<organism evidence="6 7">
    <name type="scientific">Sporichthya brevicatena</name>
    <dbReference type="NCBI Taxonomy" id="171442"/>
    <lineage>
        <taxon>Bacteria</taxon>
        <taxon>Bacillati</taxon>
        <taxon>Actinomycetota</taxon>
        <taxon>Actinomycetes</taxon>
        <taxon>Sporichthyales</taxon>
        <taxon>Sporichthyaceae</taxon>
        <taxon>Sporichthya</taxon>
    </lineage>
</organism>